<dbReference type="AlphaFoldDB" id="A0ABD0ZID3"/>
<dbReference type="PANTHER" id="PTHR11008">
    <property type="entry name" value="PROTEIN TAKEOUT-LIKE PROTEIN"/>
    <property type="match status" value="1"/>
</dbReference>
<dbReference type="Proteomes" id="UP001558652">
    <property type="component" value="Unassembled WGS sequence"/>
</dbReference>
<comment type="similarity">
    <text evidence="3">Belongs to the TO family.</text>
</comment>
<dbReference type="FunFam" id="3.15.10.30:FF:000001">
    <property type="entry name" value="Takeout-like protein 1"/>
    <property type="match status" value="1"/>
</dbReference>
<dbReference type="SMART" id="SM00700">
    <property type="entry name" value="JHBP"/>
    <property type="match status" value="1"/>
</dbReference>
<accession>A0ABD0ZID3</accession>
<name>A0ABD0ZID3_9HEMI</name>
<dbReference type="EMBL" id="JBFDAA010000001">
    <property type="protein sequence ID" value="KAL1140558.1"/>
    <property type="molecule type" value="Genomic_DNA"/>
</dbReference>
<evidence type="ECO:0000256" key="1">
    <source>
        <dbReference type="ARBA" id="ARBA00022729"/>
    </source>
</evidence>
<proteinExistence type="inferred from homology"/>
<keyword evidence="1" id="KW-0732">Signal</keyword>
<evidence type="ECO:0000256" key="2">
    <source>
        <dbReference type="ARBA" id="ARBA00023108"/>
    </source>
</evidence>
<dbReference type="Pfam" id="PF06585">
    <property type="entry name" value="JHBP"/>
    <property type="match status" value="1"/>
</dbReference>
<organism evidence="4 5">
    <name type="scientific">Ranatra chinensis</name>
    <dbReference type="NCBI Taxonomy" id="642074"/>
    <lineage>
        <taxon>Eukaryota</taxon>
        <taxon>Metazoa</taxon>
        <taxon>Ecdysozoa</taxon>
        <taxon>Arthropoda</taxon>
        <taxon>Hexapoda</taxon>
        <taxon>Insecta</taxon>
        <taxon>Pterygota</taxon>
        <taxon>Neoptera</taxon>
        <taxon>Paraneoptera</taxon>
        <taxon>Hemiptera</taxon>
        <taxon>Heteroptera</taxon>
        <taxon>Panheteroptera</taxon>
        <taxon>Nepomorpha</taxon>
        <taxon>Nepidae</taxon>
        <taxon>Ranatrinae</taxon>
        <taxon>Ranatra</taxon>
    </lineage>
</organism>
<keyword evidence="5" id="KW-1185">Reference proteome</keyword>
<dbReference type="PANTHER" id="PTHR11008:SF39">
    <property type="entry name" value="CIRCADIAN CLOCK-CONTROLLED PROTEIN-LIKE PROTEIN"/>
    <property type="match status" value="1"/>
</dbReference>
<dbReference type="Gene3D" id="3.15.10.30">
    <property type="entry name" value="Haemolymph juvenile hormone binding protein"/>
    <property type="match status" value="1"/>
</dbReference>
<reference evidence="4 5" key="1">
    <citation type="submission" date="2024-07" db="EMBL/GenBank/DDBJ databases">
        <title>Chromosome-level genome assembly of the water stick insect Ranatra chinensis (Heteroptera: Nepidae).</title>
        <authorList>
            <person name="Liu X."/>
        </authorList>
    </citation>
    <scope>NUCLEOTIDE SEQUENCE [LARGE SCALE GENOMIC DNA]</scope>
    <source>
        <strain evidence="4">Cailab_2021Rc</strain>
        <tissue evidence="4">Muscle</tissue>
    </source>
</reference>
<gene>
    <name evidence="4" type="ORF">AAG570_000488</name>
</gene>
<dbReference type="InterPro" id="IPR038606">
    <property type="entry name" value="To_sf"/>
</dbReference>
<evidence type="ECO:0000313" key="4">
    <source>
        <dbReference type="EMBL" id="KAL1140558.1"/>
    </source>
</evidence>
<keyword evidence="2" id="KW-0090">Biological rhythms</keyword>
<sequence>LASFIKICHRSDPNLDDCVKKSVEAIRPYLNLGIPELGIPPCEPLRIPEIIMNQGRGAVAIQSRYSNINIYGPTQFDLKSLKLDPESGQVKIKLWLPSLYMVSDYDIKGRILMLPIDGKGISRGNYSDIEASAVMQGERVMKDGKVYFNVVDFFVNFVVGHANVHLSELFNGDQQLGEAMNSFLNENWRNVVQDIQPVLEKTVGDLFRKFSNRIYHKFPIDFLLPP</sequence>
<evidence type="ECO:0000256" key="3">
    <source>
        <dbReference type="ARBA" id="ARBA00060902"/>
    </source>
</evidence>
<feature type="non-terminal residue" evidence="4">
    <location>
        <position position="1"/>
    </location>
</feature>
<dbReference type="InterPro" id="IPR010562">
    <property type="entry name" value="Haemolymph_juvenile_hormone-bd"/>
</dbReference>
<dbReference type="GO" id="GO:0007623">
    <property type="term" value="P:circadian rhythm"/>
    <property type="evidence" value="ECO:0007669"/>
    <property type="project" value="UniProtKB-ARBA"/>
</dbReference>
<evidence type="ECO:0000313" key="5">
    <source>
        <dbReference type="Proteomes" id="UP001558652"/>
    </source>
</evidence>
<comment type="caution">
    <text evidence="4">The sequence shown here is derived from an EMBL/GenBank/DDBJ whole genome shotgun (WGS) entry which is preliminary data.</text>
</comment>
<protein>
    <submittedName>
        <fullName evidence="4">Uncharacterized protein</fullName>
    </submittedName>
</protein>